<gene>
    <name evidence="1" type="ORF">BA896_010835</name>
</gene>
<evidence type="ECO:0000313" key="1">
    <source>
        <dbReference type="EMBL" id="OFJ49298.1"/>
    </source>
</evidence>
<comment type="caution">
    <text evidence="1">The sequence shown here is derived from an EMBL/GenBank/DDBJ whole genome shotgun (WGS) entry which is preliminary data.</text>
</comment>
<organism evidence="1 2">
    <name type="scientific">Janthinobacterium lividum</name>
    <dbReference type="NCBI Taxonomy" id="29581"/>
    <lineage>
        <taxon>Bacteria</taxon>
        <taxon>Pseudomonadati</taxon>
        <taxon>Pseudomonadota</taxon>
        <taxon>Betaproteobacteria</taxon>
        <taxon>Burkholderiales</taxon>
        <taxon>Oxalobacteraceae</taxon>
        <taxon>Janthinobacterium</taxon>
    </lineage>
</organism>
<evidence type="ECO:0000313" key="2">
    <source>
        <dbReference type="Proteomes" id="UP000092634"/>
    </source>
</evidence>
<dbReference type="Proteomes" id="UP000092634">
    <property type="component" value="Unassembled WGS sequence"/>
</dbReference>
<dbReference type="EMBL" id="MAQB02000001">
    <property type="protein sequence ID" value="OFJ49298.1"/>
    <property type="molecule type" value="Genomic_DNA"/>
</dbReference>
<dbReference type="AlphaFoldDB" id="A0A1E8PSK7"/>
<sequence length="60" mass="6638">MLEKYFTHALVLFDDANSSAAVRVPWRVTVLVHGGAQAVACVVGWQVSKRLAMPDEIARR</sequence>
<reference evidence="1 2" key="1">
    <citation type="submission" date="2016-10" db="EMBL/GenBank/DDBJ databases">
        <title>Updated version of Genome Assembly of Janthinobacterium lividum ERGS5:01.</title>
        <authorList>
            <person name="Kumar R."/>
            <person name="Acharya V."/>
            <person name="Singh D."/>
        </authorList>
    </citation>
    <scope>NUCLEOTIDE SEQUENCE [LARGE SCALE GENOMIC DNA]</scope>
    <source>
        <strain evidence="1 2">ERGS5:01</strain>
    </source>
</reference>
<protein>
    <submittedName>
        <fullName evidence="1">Uncharacterized protein</fullName>
    </submittedName>
</protein>
<name>A0A1E8PSK7_9BURK</name>
<proteinExistence type="predicted"/>
<accession>A0A1E8PSK7</accession>